<dbReference type="Proteomes" id="UP001274830">
    <property type="component" value="Unassembled WGS sequence"/>
</dbReference>
<keyword evidence="3" id="KW-0445">Lipid transport</keyword>
<dbReference type="Gene3D" id="1.10.287.2720">
    <property type="match status" value="1"/>
</dbReference>
<evidence type="ECO:0000313" key="7">
    <source>
        <dbReference type="EMBL" id="KAK3676716.1"/>
    </source>
</evidence>
<feature type="compositionally biased region" description="Polar residues" evidence="6">
    <location>
        <begin position="438"/>
        <end position="447"/>
    </location>
</feature>
<keyword evidence="8" id="KW-1185">Reference proteome</keyword>
<feature type="region of interest" description="Disordered" evidence="6">
    <location>
        <begin position="414"/>
        <end position="482"/>
    </location>
</feature>
<gene>
    <name evidence="7" type="primary">OSH6</name>
    <name evidence="7" type="ORF">LTR78_003492</name>
</gene>
<keyword evidence="2" id="KW-0813">Transport</keyword>
<accession>A0AAE0WRR6</accession>
<feature type="region of interest" description="Disordered" evidence="6">
    <location>
        <begin position="1"/>
        <end position="28"/>
    </location>
</feature>
<dbReference type="GO" id="GO:0032934">
    <property type="term" value="F:sterol binding"/>
    <property type="evidence" value="ECO:0007669"/>
    <property type="project" value="TreeGrafter"/>
</dbReference>
<protein>
    <submittedName>
        <fullName evidence="7">Oxysterol-binding protein OBPa</fullName>
    </submittedName>
</protein>
<dbReference type="GO" id="GO:0032541">
    <property type="term" value="C:cortical endoplasmic reticulum"/>
    <property type="evidence" value="ECO:0007669"/>
    <property type="project" value="TreeGrafter"/>
</dbReference>
<dbReference type="Gene3D" id="2.40.160.120">
    <property type="match status" value="1"/>
</dbReference>
<feature type="compositionally biased region" description="Low complexity" evidence="6">
    <location>
        <begin position="450"/>
        <end position="474"/>
    </location>
</feature>
<dbReference type="Pfam" id="PF01237">
    <property type="entry name" value="Oxysterol_BP"/>
    <property type="match status" value="1"/>
</dbReference>
<feature type="region of interest" description="Disordered" evidence="6">
    <location>
        <begin position="514"/>
        <end position="597"/>
    </location>
</feature>
<dbReference type="GO" id="GO:0016020">
    <property type="term" value="C:membrane"/>
    <property type="evidence" value="ECO:0007669"/>
    <property type="project" value="TreeGrafter"/>
</dbReference>
<dbReference type="FunFam" id="1.10.287.2720:FF:000001">
    <property type="entry name" value="Oxysterol-binding OBPalpha"/>
    <property type="match status" value="1"/>
</dbReference>
<keyword evidence="4" id="KW-0446">Lipid-binding</keyword>
<dbReference type="InterPro" id="IPR000648">
    <property type="entry name" value="Oxysterol-bd"/>
</dbReference>
<evidence type="ECO:0000256" key="5">
    <source>
        <dbReference type="RuleBase" id="RU003844"/>
    </source>
</evidence>
<feature type="compositionally biased region" description="Basic and acidic residues" evidence="6">
    <location>
        <begin position="338"/>
        <end position="366"/>
    </location>
</feature>
<dbReference type="GO" id="GO:0006869">
    <property type="term" value="P:lipid transport"/>
    <property type="evidence" value="ECO:0007669"/>
    <property type="project" value="UniProtKB-KW"/>
</dbReference>
<dbReference type="PANTHER" id="PTHR10972">
    <property type="entry name" value="OXYSTEROL-BINDING PROTEIN-RELATED"/>
    <property type="match status" value="1"/>
</dbReference>
<feature type="compositionally biased region" description="Gly residues" evidence="6">
    <location>
        <begin position="559"/>
        <end position="571"/>
    </location>
</feature>
<dbReference type="PROSITE" id="PS01013">
    <property type="entry name" value="OSBP"/>
    <property type="match status" value="1"/>
</dbReference>
<dbReference type="InterPro" id="IPR018494">
    <property type="entry name" value="Oxysterol-bd_CS"/>
</dbReference>
<feature type="compositionally biased region" description="Low complexity" evidence="6">
    <location>
        <begin position="543"/>
        <end position="558"/>
    </location>
</feature>
<sequence length="597" mass="66151">MVLGHRKNSLASHSNRSSTEEARDSDVGEDVEIVNAEQGNVLTHIISQLRPGADLSRVTLPTFILEPRSMLERITNFMAHPELMLPIPTIDDPIQRFVAVTKFYLSGWHIKPPGVKKPLNPILGEVFTGYWGYPDGTKGYYISEQTCHHPPKSSYFFMAPEHGIRIDGTLKPRSKFLGNSVGSFMEGIAVMTFLKRNERYLKTPSANRDTRSFITQPNMYARGILFGKMKYELGDHAVVRCPESGLEADIEFKVKGWMGGTYNAIGGFIKDSKTGKNLFELSGLWHEEMYIKDLTTGKKDLLFNASTAKPSIVQARPLNEQSPRESQRLWDTTTKAIKKADQKTATDEKSRIEDEQRKEAAERGEDTTWQPKLFRAAPPGDEENLDWVIDAKVDSNASPDQQVKQILAIAPILPGQQSQSQGQSTSQAQQDRDPREAQQGQFQQQSRDLPPQAQQQAQQMQPQQMQPQQMQPQQGVQRQEQRAEGNELIDFGQHDGASTASGAAVAGQYMSSASSMQGQQGKQMAGMSNRDDLAAHMGNVSITPQQPQMQQQTQQRAGGEAGAGTSSGSGPTGWKPGMPVKRMNSIGNEETFVDAES</sequence>
<proteinExistence type="inferred from homology"/>
<reference evidence="7" key="1">
    <citation type="submission" date="2023-07" db="EMBL/GenBank/DDBJ databases">
        <title>Black Yeasts Isolated from many extreme environments.</title>
        <authorList>
            <person name="Coleine C."/>
            <person name="Stajich J.E."/>
            <person name="Selbmann L."/>
        </authorList>
    </citation>
    <scope>NUCLEOTIDE SEQUENCE</scope>
    <source>
        <strain evidence="7">CCFEE 5485</strain>
    </source>
</reference>
<evidence type="ECO:0000313" key="8">
    <source>
        <dbReference type="Proteomes" id="UP001274830"/>
    </source>
</evidence>
<dbReference type="SUPFAM" id="SSF144000">
    <property type="entry name" value="Oxysterol-binding protein-like"/>
    <property type="match status" value="1"/>
</dbReference>
<evidence type="ECO:0000256" key="6">
    <source>
        <dbReference type="SAM" id="MobiDB-lite"/>
    </source>
</evidence>
<evidence type="ECO:0000256" key="1">
    <source>
        <dbReference type="ARBA" id="ARBA00008842"/>
    </source>
</evidence>
<dbReference type="GO" id="GO:0005829">
    <property type="term" value="C:cytosol"/>
    <property type="evidence" value="ECO:0007669"/>
    <property type="project" value="TreeGrafter"/>
</dbReference>
<dbReference type="FunFam" id="2.40.160.120:FF:000007">
    <property type="entry name" value="Oxysterol binding protein"/>
    <property type="match status" value="1"/>
</dbReference>
<feature type="region of interest" description="Disordered" evidence="6">
    <location>
        <begin position="336"/>
        <end position="381"/>
    </location>
</feature>
<evidence type="ECO:0000256" key="2">
    <source>
        <dbReference type="ARBA" id="ARBA00022448"/>
    </source>
</evidence>
<dbReference type="AlphaFoldDB" id="A0AAE0WRR6"/>
<evidence type="ECO:0000256" key="3">
    <source>
        <dbReference type="ARBA" id="ARBA00023055"/>
    </source>
</evidence>
<dbReference type="EMBL" id="JAUTXT010000009">
    <property type="protein sequence ID" value="KAK3676716.1"/>
    <property type="molecule type" value="Genomic_DNA"/>
</dbReference>
<dbReference type="InterPro" id="IPR037239">
    <property type="entry name" value="OSBP_sf"/>
</dbReference>
<name>A0AAE0WRR6_9PEZI</name>
<dbReference type="PANTHER" id="PTHR10972:SF102">
    <property type="entry name" value="OXYSTEROL-BINDING PROTEIN"/>
    <property type="match status" value="1"/>
</dbReference>
<feature type="compositionally biased region" description="Low complexity" evidence="6">
    <location>
        <begin position="514"/>
        <end position="528"/>
    </location>
</feature>
<comment type="caution">
    <text evidence="7">The sequence shown here is derived from an EMBL/GenBank/DDBJ whole genome shotgun (WGS) entry which is preliminary data.</text>
</comment>
<evidence type="ECO:0000256" key="4">
    <source>
        <dbReference type="ARBA" id="ARBA00023121"/>
    </source>
</evidence>
<organism evidence="7 8">
    <name type="scientific">Recurvomyces mirabilis</name>
    <dbReference type="NCBI Taxonomy" id="574656"/>
    <lineage>
        <taxon>Eukaryota</taxon>
        <taxon>Fungi</taxon>
        <taxon>Dikarya</taxon>
        <taxon>Ascomycota</taxon>
        <taxon>Pezizomycotina</taxon>
        <taxon>Dothideomycetes</taxon>
        <taxon>Dothideomycetidae</taxon>
        <taxon>Mycosphaerellales</taxon>
        <taxon>Teratosphaeriaceae</taxon>
        <taxon>Recurvomyces</taxon>
    </lineage>
</organism>
<dbReference type="Gene3D" id="3.30.70.3490">
    <property type="match status" value="1"/>
</dbReference>
<comment type="similarity">
    <text evidence="1 5">Belongs to the OSBP family.</text>
</comment>
<feature type="compositionally biased region" description="Low complexity" evidence="6">
    <location>
        <begin position="416"/>
        <end position="429"/>
    </location>
</feature>